<feature type="region of interest" description="Disordered" evidence="3">
    <location>
        <begin position="490"/>
        <end position="518"/>
    </location>
</feature>
<feature type="compositionally biased region" description="Basic and acidic residues" evidence="3">
    <location>
        <begin position="297"/>
        <end position="313"/>
    </location>
</feature>
<feature type="compositionally biased region" description="Basic and acidic residues" evidence="3">
    <location>
        <begin position="363"/>
        <end position="373"/>
    </location>
</feature>
<proteinExistence type="inferred from homology"/>
<accession>A0A0K8SEV7</accession>
<dbReference type="GO" id="GO:0006398">
    <property type="term" value="P:mRNA 3'-end processing by stem-loop binding and cleavage"/>
    <property type="evidence" value="ECO:0007669"/>
    <property type="project" value="TreeGrafter"/>
</dbReference>
<dbReference type="PANTHER" id="PTHR17408:SF0">
    <property type="entry name" value="HISTONE RNA HAIRPIN-BINDING PROTEIN"/>
    <property type="match status" value="1"/>
</dbReference>
<protein>
    <recommendedName>
        <fullName evidence="4">Histone RNA hairpin-binding protein RNA-binding domain-containing protein</fullName>
    </recommendedName>
</protein>
<evidence type="ECO:0000313" key="5">
    <source>
        <dbReference type="EMBL" id="JAG51818.1"/>
    </source>
</evidence>
<dbReference type="GO" id="GO:0007076">
    <property type="term" value="P:mitotic chromosome condensation"/>
    <property type="evidence" value="ECO:0007669"/>
    <property type="project" value="UniProtKB-ARBA"/>
</dbReference>
<feature type="non-terminal residue" evidence="5">
    <location>
        <position position="1"/>
    </location>
</feature>
<organism evidence="5">
    <name type="scientific">Lygus hesperus</name>
    <name type="common">Western plant bug</name>
    <dbReference type="NCBI Taxonomy" id="30085"/>
    <lineage>
        <taxon>Eukaryota</taxon>
        <taxon>Metazoa</taxon>
        <taxon>Ecdysozoa</taxon>
        <taxon>Arthropoda</taxon>
        <taxon>Hexapoda</taxon>
        <taxon>Insecta</taxon>
        <taxon>Pterygota</taxon>
        <taxon>Neoptera</taxon>
        <taxon>Paraneoptera</taxon>
        <taxon>Hemiptera</taxon>
        <taxon>Heteroptera</taxon>
        <taxon>Panheteroptera</taxon>
        <taxon>Cimicomorpha</taxon>
        <taxon>Miridae</taxon>
        <taxon>Mirini</taxon>
        <taxon>Lygus</taxon>
    </lineage>
</organism>
<sequence length="652" mass="76186">EQIKADMEEYVRPPEMVFDGDISGNWKLWKQSFHIYLMASNKDKMRNESRKVATFLNFIGSRGLEIFNSFGFGKIENITLDEVISKFDVYCNPIKNLPLETFKFHTMEQSSNQTFDEYLRELKSQAAKCEFMCGKCQEPYVNRMLTDRLILFCSDKDLQEKMLKKPDITLTNAENICRSLEISRRLVKQRGAFDVENINFERKPEGPDFRERRAISVEDSSYRSYHHDEEIFPEVGPSVSRDVKNSNHDRKPTGPANFSGRLGDREDGFYRPYPHDGGEYQEYGRYSSGSTDVKSSYGRELEGSGDFTRRRPERIEDRPYSSWRHHEDTRKYPEYEQYPSRTDERNTNYERRAKVPPNFAGRLGERIDDRPSDRPYSYYEEDHPEHGQYSSMRKDVRNTKFETELKGPTNFSGRLGKRVEDRPTESFRNSSHQSYARDDRKYPAHGQLSSVEATDELLMPSPSKILRSTPKKDSTDVVNPLAHDMLTRKRVRDMLTPTPSKDNGKRRERRDAETDPEVLARRQKQIDYGKNTLGYERYRELVPKEQRNKMHPKTPPIGIKFSRRAWDGLIRVWRQRLHFWDSPAEGGGNPECLEFPSDMSDCSSIDGSLPNTPVQEIKRKKSERSTRYSSRFPPRSEPELEDDNSGCTPLPD</sequence>
<feature type="compositionally biased region" description="Polar residues" evidence="3">
    <location>
        <begin position="603"/>
        <end position="614"/>
    </location>
</feature>
<dbReference type="Pfam" id="PF15247">
    <property type="entry name" value="SLBP_RNA_bind"/>
    <property type="match status" value="1"/>
</dbReference>
<dbReference type="GO" id="GO:0003729">
    <property type="term" value="F:mRNA binding"/>
    <property type="evidence" value="ECO:0007669"/>
    <property type="project" value="InterPro"/>
</dbReference>
<name>A0A0K8SEV7_LYGHE</name>
<dbReference type="GO" id="GO:0071207">
    <property type="term" value="F:histone pre-mRNA stem-loop binding"/>
    <property type="evidence" value="ECO:0007669"/>
    <property type="project" value="TreeGrafter"/>
</dbReference>
<feature type="region of interest" description="Disordered" evidence="3">
    <location>
        <begin position="603"/>
        <end position="652"/>
    </location>
</feature>
<feature type="compositionally biased region" description="Basic and acidic residues" evidence="3">
    <location>
        <begin position="380"/>
        <end position="392"/>
    </location>
</feature>
<evidence type="ECO:0000259" key="4">
    <source>
        <dbReference type="Pfam" id="PF15247"/>
    </source>
</evidence>
<dbReference type="InterPro" id="IPR029344">
    <property type="entry name" value="SLBP_RNA_bind"/>
</dbReference>
<dbReference type="InterPro" id="IPR038294">
    <property type="entry name" value="SLBP_RNA_bind_sf"/>
</dbReference>
<feature type="compositionally biased region" description="Basic and acidic residues" evidence="3">
    <location>
        <begin position="502"/>
        <end position="518"/>
    </location>
</feature>
<feature type="region of interest" description="Disordered" evidence="3">
    <location>
        <begin position="233"/>
        <end position="313"/>
    </location>
</feature>
<keyword evidence="2" id="KW-0694">RNA-binding</keyword>
<dbReference type="EMBL" id="GBRD01014008">
    <property type="protein sequence ID" value="JAG51818.1"/>
    <property type="molecule type" value="Transcribed_RNA"/>
</dbReference>
<reference evidence="5" key="1">
    <citation type="submission" date="2014-09" db="EMBL/GenBank/DDBJ databases">
        <authorList>
            <person name="Magalhaes I.L.F."/>
            <person name="Oliveira U."/>
            <person name="Santos F.R."/>
            <person name="Vidigal T.H.D.A."/>
            <person name="Brescovit A.D."/>
            <person name="Santos A.J."/>
        </authorList>
    </citation>
    <scope>NUCLEOTIDE SEQUENCE</scope>
</reference>
<comment type="similarity">
    <text evidence="1">Belongs to the SLBP family.</text>
</comment>
<dbReference type="PANTHER" id="PTHR17408">
    <property type="entry name" value="HISTONE RNA HAIRPIN-BINDING PROTEIN"/>
    <property type="match status" value="1"/>
</dbReference>
<evidence type="ECO:0000256" key="3">
    <source>
        <dbReference type="SAM" id="MobiDB-lite"/>
    </source>
</evidence>
<feature type="domain" description="Histone RNA hairpin-binding protein RNA-binding" evidence="4">
    <location>
        <begin position="514"/>
        <end position="581"/>
    </location>
</feature>
<dbReference type="AlphaFoldDB" id="A0A0K8SEV7"/>
<dbReference type="InterPro" id="IPR026502">
    <property type="entry name" value="SLBP1/SLBP2"/>
</dbReference>
<dbReference type="FunFam" id="1.10.8.1120:FF:000001">
    <property type="entry name" value="Histone RNA hairpin-binding protein-like"/>
    <property type="match status" value="1"/>
</dbReference>
<evidence type="ECO:0000256" key="1">
    <source>
        <dbReference type="ARBA" id="ARBA00006151"/>
    </source>
</evidence>
<dbReference type="GO" id="GO:0071204">
    <property type="term" value="C:histone pre-mRNA 3'end processing complex"/>
    <property type="evidence" value="ECO:0007669"/>
    <property type="project" value="TreeGrafter"/>
</dbReference>
<evidence type="ECO:0000256" key="2">
    <source>
        <dbReference type="ARBA" id="ARBA00022884"/>
    </source>
</evidence>
<dbReference type="GO" id="GO:0051028">
    <property type="term" value="P:mRNA transport"/>
    <property type="evidence" value="ECO:0007669"/>
    <property type="project" value="TreeGrafter"/>
</dbReference>
<feature type="compositionally biased region" description="Basic and acidic residues" evidence="3">
    <location>
        <begin position="262"/>
        <end position="278"/>
    </location>
</feature>
<feature type="region of interest" description="Disordered" evidence="3">
    <location>
        <begin position="404"/>
        <end position="443"/>
    </location>
</feature>
<feature type="region of interest" description="Disordered" evidence="3">
    <location>
        <begin position="360"/>
        <end position="392"/>
    </location>
</feature>
<feature type="compositionally biased region" description="Basic and acidic residues" evidence="3">
    <location>
        <begin position="241"/>
        <end position="252"/>
    </location>
</feature>
<dbReference type="Gene3D" id="1.10.8.1120">
    <property type="entry name" value="Histone RNA hairpin-binding protein RNA-binding domain"/>
    <property type="match status" value="1"/>
</dbReference>
<dbReference type="GO" id="GO:0005737">
    <property type="term" value="C:cytoplasm"/>
    <property type="evidence" value="ECO:0007669"/>
    <property type="project" value="TreeGrafter"/>
</dbReference>